<comment type="caution">
    <text evidence="11">The sequence shown here is derived from an EMBL/GenBank/DDBJ whole genome shotgun (WGS) entry which is preliminary data.</text>
</comment>
<dbReference type="PANTHER" id="PTHR43867:SF2">
    <property type="entry name" value="CELLULOSE SYNTHASE CATALYTIC SUBUNIT A [UDP-FORMING]"/>
    <property type="match status" value="1"/>
</dbReference>
<evidence type="ECO:0000259" key="10">
    <source>
        <dbReference type="Pfam" id="PF07238"/>
    </source>
</evidence>
<feature type="transmembrane region" description="Helical" evidence="9">
    <location>
        <begin position="369"/>
        <end position="392"/>
    </location>
</feature>
<dbReference type="AlphaFoldDB" id="A0A9X1L7X1"/>
<dbReference type="EMBL" id="JAJAQI010000015">
    <property type="protein sequence ID" value="MCB4822431.1"/>
    <property type="molecule type" value="Genomic_DNA"/>
</dbReference>
<evidence type="ECO:0000313" key="12">
    <source>
        <dbReference type="Proteomes" id="UP001139311"/>
    </source>
</evidence>
<dbReference type="Proteomes" id="UP001139311">
    <property type="component" value="Unassembled WGS sequence"/>
</dbReference>
<evidence type="ECO:0000256" key="9">
    <source>
        <dbReference type="SAM" id="Phobius"/>
    </source>
</evidence>
<feature type="transmembrane region" description="Helical" evidence="9">
    <location>
        <begin position="69"/>
        <end position="88"/>
    </location>
</feature>
<keyword evidence="7 9" id="KW-1133">Transmembrane helix</keyword>
<dbReference type="RefSeq" id="WP_226608480.1">
    <property type="nucleotide sequence ID" value="NZ_JAJAQI010000015.1"/>
</dbReference>
<sequence>MPDLASAAAPLLLVLGMALLLAGTPPDRPLPRLLGALIVALLMLRYLAWRVTETLPPPEQGIDALLARAFLGLEMLSCLAGLLLLHVLSRSRDRSAEADAHPVELFPGGPPLIDILIPTYNEGREILMRSIVGALAQDYPRFRVWVLDDGRRPWLRALAEDLGAHYVTRGDNRHGKAGNMNAALRHLLALPERPDAIAVLDADFIATPQFLRRAAALLHDPRVGCVQTPQHFLNPDPIQLNLRGLSTLSDEQRFFFDAILASKDAHGTAFSCGTSALIRASALEEIGLFPTESVTEDLLLSIKLTGLGWRTVYLNEPLTVGLAPEGLQEYLTQRGRWCLGTMQIVRTRWGPFSFGPTPLLMRLHTLDTVLFWLVGSLMRLACLLVPILYWWLGLVVMRTDLAGLLGHLGPYWFACVLYLGWVSRGTNLPVMAEAMGLLVTREALRASAIGLFGRRDQRFKVTAKGTRRDRVVVQWSIAWPWLTLLLLTIGGIGWRLLLGPAPGTPPDVEAMNLFWSLFNVAILGITLLICVEQPRQRLQERFDADEAATLRLPGREEVPVRLRDLSVTGCRVEGGPEGLVPGQTVTLHLAGVGAVLADLRRVSGTALHLAFRAPAPVEAALIRKIFSGRYVRSVASTRPLDLVRVLARRAFA</sequence>
<evidence type="ECO:0000256" key="8">
    <source>
        <dbReference type="ARBA" id="ARBA00023136"/>
    </source>
</evidence>
<protein>
    <submittedName>
        <fullName evidence="11">Glycosyltransferase</fullName>
        <ecNumber evidence="11">2.4.-.-</ecNumber>
    </submittedName>
</protein>
<dbReference type="SUPFAM" id="SSF53448">
    <property type="entry name" value="Nucleotide-diphospho-sugar transferases"/>
    <property type="match status" value="1"/>
</dbReference>
<feature type="domain" description="PilZ" evidence="10">
    <location>
        <begin position="536"/>
        <end position="625"/>
    </location>
</feature>
<dbReference type="PANTHER" id="PTHR43867">
    <property type="entry name" value="CELLULOSE SYNTHASE CATALYTIC SUBUNIT A [UDP-FORMING]"/>
    <property type="match status" value="1"/>
</dbReference>
<evidence type="ECO:0000256" key="4">
    <source>
        <dbReference type="ARBA" id="ARBA00022676"/>
    </source>
</evidence>
<feature type="transmembrane region" description="Helical" evidence="9">
    <location>
        <begin position="513"/>
        <end position="531"/>
    </location>
</feature>
<reference evidence="11" key="1">
    <citation type="submission" date="2021-10" db="EMBL/GenBank/DDBJ databases">
        <title>Roseicella aerolatum sp. nov., isolated from aerosols of e-waste dismantling site.</title>
        <authorList>
            <person name="Qin T."/>
        </authorList>
    </citation>
    <scope>NUCLEOTIDE SEQUENCE</scope>
    <source>
        <strain evidence="11">GB24</strain>
    </source>
</reference>
<dbReference type="GO" id="GO:0005886">
    <property type="term" value="C:plasma membrane"/>
    <property type="evidence" value="ECO:0007669"/>
    <property type="project" value="UniProtKB-SubCell"/>
</dbReference>
<keyword evidence="12" id="KW-1185">Reference proteome</keyword>
<dbReference type="GO" id="GO:0006011">
    <property type="term" value="P:UDP-alpha-D-glucose metabolic process"/>
    <property type="evidence" value="ECO:0007669"/>
    <property type="project" value="InterPro"/>
</dbReference>
<evidence type="ECO:0000256" key="7">
    <source>
        <dbReference type="ARBA" id="ARBA00022989"/>
    </source>
</evidence>
<evidence type="ECO:0000256" key="3">
    <source>
        <dbReference type="ARBA" id="ARBA00022519"/>
    </source>
</evidence>
<keyword evidence="5 11" id="KW-0808">Transferase</keyword>
<dbReference type="Gene3D" id="3.90.550.10">
    <property type="entry name" value="Spore Coat Polysaccharide Biosynthesis Protein SpsA, Chain A"/>
    <property type="match status" value="1"/>
</dbReference>
<name>A0A9X1L7X1_9PROT</name>
<keyword evidence="2" id="KW-1003">Cell membrane</keyword>
<keyword evidence="6 9" id="KW-0812">Transmembrane</keyword>
<keyword evidence="8 9" id="KW-0472">Membrane</keyword>
<evidence type="ECO:0000256" key="2">
    <source>
        <dbReference type="ARBA" id="ARBA00022475"/>
    </source>
</evidence>
<proteinExistence type="predicted"/>
<evidence type="ECO:0000256" key="1">
    <source>
        <dbReference type="ARBA" id="ARBA00004127"/>
    </source>
</evidence>
<keyword evidence="4 11" id="KW-0328">Glycosyltransferase</keyword>
<organism evidence="11 12">
    <name type="scientific">Roseicella aerolata</name>
    <dbReference type="NCBI Taxonomy" id="2883479"/>
    <lineage>
        <taxon>Bacteria</taxon>
        <taxon>Pseudomonadati</taxon>
        <taxon>Pseudomonadota</taxon>
        <taxon>Alphaproteobacteria</taxon>
        <taxon>Acetobacterales</taxon>
        <taxon>Roseomonadaceae</taxon>
        <taxon>Roseicella</taxon>
    </lineage>
</organism>
<accession>A0A9X1L7X1</accession>
<dbReference type="InterPro" id="IPR050321">
    <property type="entry name" value="Glycosyltr_2/OpgH_subfam"/>
</dbReference>
<evidence type="ECO:0000313" key="11">
    <source>
        <dbReference type="EMBL" id="MCB4822431.1"/>
    </source>
</evidence>
<dbReference type="GO" id="GO:0016759">
    <property type="term" value="F:cellulose synthase activity"/>
    <property type="evidence" value="ECO:0007669"/>
    <property type="project" value="InterPro"/>
</dbReference>
<comment type="subcellular location">
    <subcellularLocation>
        <location evidence="1">Endomembrane system</location>
        <topology evidence="1">Multi-pass membrane protein</topology>
    </subcellularLocation>
</comment>
<feature type="transmembrane region" description="Helical" evidence="9">
    <location>
        <begin position="404"/>
        <end position="422"/>
    </location>
</feature>
<feature type="transmembrane region" description="Helical" evidence="9">
    <location>
        <begin position="472"/>
        <end position="493"/>
    </location>
</feature>
<dbReference type="InterPro" id="IPR009875">
    <property type="entry name" value="PilZ_domain"/>
</dbReference>
<dbReference type="Pfam" id="PF13641">
    <property type="entry name" value="Glyco_tranf_2_3"/>
    <property type="match status" value="1"/>
</dbReference>
<evidence type="ECO:0000256" key="5">
    <source>
        <dbReference type="ARBA" id="ARBA00022679"/>
    </source>
</evidence>
<dbReference type="InterPro" id="IPR029044">
    <property type="entry name" value="Nucleotide-diphossugar_trans"/>
</dbReference>
<gene>
    <name evidence="11" type="ORF">LHA35_11860</name>
</gene>
<keyword evidence="3" id="KW-0997">Cell inner membrane</keyword>
<dbReference type="GO" id="GO:0035438">
    <property type="term" value="F:cyclic-di-GMP binding"/>
    <property type="evidence" value="ECO:0007669"/>
    <property type="project" value="InterPro"/>
</dbReference>
<dbReference type="PRINTS" id="PR01439">
    <property type="entry name" value="CELLSNTHASEA"/>
</dbReference>
<evidence type="ECO:0000256" key="6">
    <source>
        <dbReference type="ARBA" id="ARBA00022692"/>
    </source>
</evidence>
<dbReference type="InterPro" id="IPR003919">
    <property type="entry name" value="Cell_synth_A"/>
</dbReference>
<dbReference type="GO" id="GO:0012505">
    <property type="term" value="C:endomembrane system"/>
    <property type="evidence" value="ECO:0007669"/>
    <property type="project" value="UniProtKB-SubCell"/>
</dbReference>
<dbReference type="CDD" id="cd06421">
    <property type="entry name" value="CESA_CelA_like"/>
    <property type="match status" value="1"/>
</dbReference>
<dbReference type="Pfam" id="PF07238">
    <property type="entry name" value="PilZ"/>
    <property type="match status" value="1"/>
</dbReference>
<feature type="transmembrane region" description="Helical" evidence="9">
    <location>
        <begin position="32"/>
        <end position="48"/>
    </location>
</feature>
<dbReference type="EC" id="2.4.-.-" evidence="11"/>